<name>A0A078FPN1_BRANA</name>
<dbReference type="AlphaFoldDB" id="A0A078FPN1"/>
<dbReference type="PaxDb" id="3708-A0A078FPN1"/>
<reference evidence="1 2" key="1">
    <citation type="journal article" date="2014" name="Science">
        <title>Plant genetics. Early allopolyploid evolution in the post-Neolithic Brassica napus oilseed genome.</title>
        <authorList>
            <person name="Chalhoub B."/>
            <person name="Denoeud F."/>
            <person name="Liu S."/>
            <person name="Parkin I.A."/>
            <person name="Tang H."/>
            <person name="Wang X."/>
            <person name="Chiquet J."/>
            <person name="Belcram H."/>
            <person name="Tong C."/>
            <person name="Samans B."/>
            <person name="Correa M."/>
            <person name="Da Silva C."/>
            <person name="Just J."/>
            <person name="Falentin C."/>
            <person name="Koh C.S."/>
            <person name="Le Clainche I."/>
            <person name="Bernard M."/>
            <person name="Bento P."/>
            <person name="Noel B."/>
            <person name="Labadie K."/>
            <person name="Alberti A."/>
            <person name="Charles M."/>
            <person name="Arnaud D."/>
            <person name="Guo H."/>
            <person name="Daviaud C."/>
            <person name="Alamery S."/>
            <person name="Jabbari K."/>
            <person name="Zhao M."/>
            <person name="Edger P.P."/>
            <person name="Chelaifa H."/>
            <person name="Tack D."/>
            <person name="Lassalle G."/>
            <person name="Mestiri I."/>
            <person name="Schnel N."/>
            <person name="Le Paslier M.C."/>
            <person name="Fan G."/>
            <person name="Renault V."/>
            <person name="Bayer P.E."/>
            <person name="Golicz A.A."/>
            <person name="Manoli S."/>
            <person name="Lee T.H."/>
            <person name="Thi V.H."/>
            <person name="Chalabi S."/>
            <person name="Hu Q."/>
            <person name="Fan C."/>
            <person name="Tollenaere R."/>
            <person name="Lu Y."/>
            <person name="Battail C."/>
            <person name="Shen J."/>
            <person name="Sidebottom C.H."/>
            <person name="Wang X."/>
            <person name="Canaguier A."/>
            <person name="Chauveau A."/>
            <person name="Berard A."/>
            <person name="Deniot G."/>
            <person name="Guan M."/>
            <person name="Liu Z."/>
            <person name="Sun F."/>
            <person name="Lim Y.P."/>
            <person name="Lyons E."/>
            <person name="Town C.D."/>
            <person name="Bancroft I."/>
            <person name="Wang X."/>
            <person name="Meng J."/>
            <person name="Ma J."/>
            <person name="Pires J.C."/>
            <person name="King G.J."/>
            <person name="Brunel D."/>
            <person name="Delourme R."/>
            <person name="Renard M."/>
            <person name="Aury J.M."/>
            <person name="Adams K.L."/>
            <person name="Batley J."/>
            <person name="Snowdon R.J."/>
            <person name="Tost J."/>
            <person name="Edwards D."/>
            <person name="Zhou Y."/>
            <person name="Hua W."/>
            <person name="Sharpe A.G."/>
            <person name="Paterson A.H."/>
            <person name="Guan C."/>
            <person name="Wincker P."/>
        </authorList>
    </citation>
    <scope>NUCLEOTIDE SEQUENCE [LARGE SCALE GENOMIC DNA]</scope>
    <source>
        <strain evidence="2">cv. Darmor-bzh</strain>
    </source>
</reference>
<dbReference type="Gramene" id="CDY15031">
    <property type="protein sequence ID" value="CDY15031"/>
    <property type="gene ID" value="GSBRNA2T00085120001"/>
</dbReference>
<gene>
    <name evidence="1" type="primary">BnaCnng04340D</name>
    <name evidence="1" type="ORF">GSBRNA2T00085120001</name>
</gene>
<dbReference type="EMBL" id="LK032050">
    <property type="protein sequence ID" value="CDY15031.1"/>
    <property type="molecule type" value="Genomic_DNA"/>
</dbReference>
<dbReference type="Proteomes" id="UP000028999">
    <property type="component" value="Unassembled WGS sequence"/>
</dbReference>
<proteinExistence type="predicted"/>
<keyword evidence="2" id="KW-1185">Reference proteome</keyword>
<sequence length="19" mass="2302">MFRQVALTYLGFRLGLMVW</sequence>
<protein>
    <submittedName>
        <fullName evidence="1">BnaCnng04340D protein</fullName>
    </submittedName>
</protein>
<accession>A0A078FPN1</accession>
<organism evidence="1 2">
    <name type="scientific">Brassica napus</name>
    <name type="common">Rape</name>
    <dbReference type="NCBI Taxonomy" id="3708"/>
    <lineage>
        <taxon>Eukaryota</taxon>
        <taxon>Viridiplantae</taxon>
        <taxon>Streptophyta</taxon>
        <taxon>Embryophyta</taxon>
        <taxon>Tracheophyta</taxon>
        <taxon>Spermatophyta</taxon>
        <taxon>Magnoliopsida</taxon>
        <taxon>eudicotyledons</taxon>
        <taxon>Gunneridae</taxon>
        <taxon>Pentapetalae</taxon>
        <taxon>rosids</taxon>
        <taxon>malvids</taxon>
        <taxon>Brassicales</taxon>
        <taxon>Brassicaceae</taxon>
        <taxon>Brassiceae</taxon>
        <taxon>Brassica</taxon>
    </lineage>
</organism>
<evidence type="ECO:0000313" key="1">
    <source>
        <dbReference type="EMBL" id="CDY15031.1"/>
    </source>
</evidence>
<evidence type="ECO:0000313" key="2">
    <source>
        <dbReference type="Proteomes" id="UP000028999"/>
    </source>
</evidence>